<gene>
    <name evidence="10" type="ORF">TTHERM_00487090</name>
</gene>
<dbReference type="Pfam" id="PF00274">
    <property type="entry name" value="Glycolytic"/>
    <property type="match status" value="1"/>
</dbReference>
<dbReference type="CDD" id="cd00948">
    <property type="entry name" value="FBP_aldolase_I_a"/>
    <property type="match status" value="1"/>
</dbReference>
<dbReference type="GO" id="GO:0006096">
    <property type="term" value="P:glycolytic process"/>
    <property type="evidence" value="ECO:0007669"/>
    <property type="project" value="UniProtKB-UniPathway"/>
</dbReference>
<dbReference type="Gene3D" id="3.20.20.70">
    <property type="entry name" value="Aldolase class I"/>
    <property type="match status" value="1"/>
</dbReference>
<dbReference type="InterPro" id="IPR013785">
    <property type="entry name" value="Aldolase_TIM"/>
</dbReference>
<evidence type="ECO:0000256" key="9">
    <source>
        <dbReference type="RuleBase" id="RU004257"/>
    </source>
</evidence>
<dbReference type="Proteomes" id="UP000009168">
    <property type="component" value="Unassembled WGS sequence"/>
</dbReference>
<evidence type="ECO:0000313" key="10">
    <source>
        <dbReference type="EMBL" id="EAR85258.1"/>
    </source>
</evidence>
<dbReference type="InterPro" id="IPR000741">
    <property type="entry name" value="FBA_I"/>
</dbReference>
<dbReference type="GO" id="GO:0004332">
    <property type="term" value="F:fructose-bisphosphate aldolase activity"/>
    <property type="evidence" value="ECO:0007669"/>
    <property type="project" value="UniProtKB-EC"/>
</dbReference>
<evidence type="ECO:0000256" key="1">
    <source>
        <dbReference type="ARBA" id="ARBA00000441"/>
    </source>
</evidence>
<dbReference type="STRING" id="312017.I7M007"/>
<dbReference type="EMBL" id="GG662587">
    <property type="protein sequence ID" value="EAR85258.1"/>
    <property type="molecule type" value="Genomic_DNA"/>
</dbReference>
<dbReference type="eggNOG" id="KOG1557">
    <property type="taxonomic scope" value="Eukaryota"/>
</dbReference>
<dbReference type="OrthoDB" id="36455at2759"/>
<dbReference type="SUPFAM" id="SSF51569">
    <property type="entry name" value="Aldolase"/>
    <property type="match status" value="1"/>
</dbReference>
<reference evidence="11" key="1">
    <citation type="journal article" date="2006" name="PLoS Biol.">
        <title>Macronuclear genome sequence of the ciliate Tetrahymena thermophila, a model eukaryote.</title>
        <authorList>
            <person name="Eisen J.A."/>
            <person name="Coyne R.S."/>
            <person name="Wu M."/>
            <person name="Wu D."/>
            <person name="Thiagarajan M."/>
            <person name="Wortman J.R."/>
            <person name="Badger J.H."/>
            <person name="Ren Q."/>
            <person name="Amedeo P."/>
            <person name="Jones K.M."/>
            <person name="Tallon L.J."/>
            <person name="Delcher A.L."/>
            <person name="Salzberg S.L."/>
            <person name="Silva J.C."/>
            <person name="Haas B.J."/>
            <person name="Majoros W.H."/>
            <person name="Farzad M."/>
            <person name="Carlton J.M."/>
            <person name="Smith R.K. Jr."/>
            <person name="Garg J."/>
            <person name="Pearlman R.E."/>
            <person name="Karrer K.M."/>
            <person name="Sun L."/>
            <person name="Manning G."/>
            <person name="Elde N.C."/>
            <person name="Turkewitz A.P."/>
            <person name="Asai D.J."/>
            <person name="Wilkes D.E."/>
            <person name="Wang Y."/>
            <person name="Cai H."/>
            <person name="Collins K."/>
            <person name="Stewart B.A."/>
            <person name="Lee S.R."/>
            <person name="Wilamowska K."/>
            <person name="Weinberg Z."/>
            <person name="Ruzzo W.L."/>
            <person name="Wloga D."/>
            <person name="Gaertig J."/>
            <person name="Frankel J."/>
            <person name="Tsao C.-C."/>
            <person name="Gorovsky M.A."/>
            <person name="Keeling P.J."/>
            <person name="Waller R.F."/>
            <person name="Patron N.J."/>
            <person name="Cherry J.M."/>
            <person name="Stover N.A."/>
            <person name="Krieger C.J."/>
            <person name="del Toro C."/>
            <person name="Ryder H.F."/>
            <person name="Williamson S.C."/>
            <person name="Barbeau R.A."/>
            <person name="Hamilton E.P."/>
            <person name="Orias E."/>
        </authorList>
    </citation>
    <scope>NUCLEOTIDE SEQUENCE [LARGE SCALE GENOMIC DNA]</scope>
    <source>
        <strain evidence="11">SB210</strain>
    </source>
</reference>
<dbReference type="UniPathway" id="UPA00109">
    <property type="reaction ID" value="UER00183"/>
</dbReference>
<protein>
    <recommendedName>
        <fullName evidence="4 8">Fructose-bisphosphate aldolase</fullName>
        <ecNumber evidence="4 8">4.1.2.13</ecNumber>
    </recommendedName>
</protein>
<dbReference type="FunFam" id="3.20.20.70:FF:000140">
    <property type="entry name" value="Fructose-bisphosphate aldolase"/>
    <property type="match status" value="1"/>
</dbReference>
<evidence type="ECO:0000313" key="11">
    <source>
        <dbReference type="Proteomes" id="UP000009168"/>
    </source>
</evidence>
<comment type="pathway">
    <text evidence="2 9">Carbohydrate degradation; glycolysis; D-glyceraldehyde 3-phosphate and glycerone phosphate from D-glucose: step 4/4.</text>
</comment>
<dbReference type="FunCoup" id="I7M007">
    <property type="interactions" value="70"/>
</dbReference>
<evidence type="ECO:0000256" key="8">
    <source>
        <dbReference type="RuleBase" id="RU003994"/>
    </source>
</evidence>
<keyword evidence="7" id="KW-0704">Schiff base</keyword>
<dbReference type="GeneID" id="7838943"/>
<dbReference type="KEGG" id="tet:TTHERM_00487090"/>
<dbReference type="InterPro" id="IPR029768">
    <property type="entry name" value="Aldolase_I_AS"/>
</dbReference>
<organism evidence="10 11">
    <name type="scientific">Tetrahymena thermophila (strain SB210)</name>
    <dbReference type="NCBI Taxonomy" id="312017"/>
    <lineage>
        <taxon>Eukaryota</taxon>
        <taxon>Sar</taxon>
        <taxon>Alveolata</taxon>
        <taxon>Ciliophora</taxon>
        <taxon>Intramacronucleata</taxon>
        <taxon>Oligohymenophorea</taxon>
        <taxon>Hymenostomatida</taxon>
        <taxon>Tetrahymenina</taxon>
        <taxon>Tetrahymenidae</taxon>
        <taxon>Tetrahymena</taxon>
    </lineage>
</organism>
<evidence type="ECO:0000256" key="2">
    <source>
        <dbReference type="ARBA" id="ARBA00004714"/>
    </source>
</evidence>
<dbReference type="HOGENOM" id="CLU_031243_0_0_1"/>
<evidence type="ECO:0000256" key="6">
    <source>
        <dbReference type="ARBA" id="ARBA00023239"/>
    </source>
</evidence>
<dbReference type="NCBIfam" id="NF033379">
    <property type="entry name" value="FrucBisAld_I"/>
    <property type="match status" value="1"/>
</dbReference>
<keyword evidence="6 8" id="KW-0456">Lyase</keyword>
<evidence type="ECO:0000256" key="5">
    <source>
        <dbReference type="ARBA" id="ARBA00023152"/>
    </source>
</evidence>
<evidence type="ECO:0000256" key="4">
    <source>
        <dbReference type="ARBA" id="ARBA00013068"/>
    </source>
</evidence>
<dbReference type="InParanoid" id="I7M007"/>
<dbReference type="EC" id="4.1.2.13" evidence="4 8"/>
<dbReference type="PANTHER" id="PTHR11627">
    <property type="entry name" value="FRUCTOSE-BISPHOSPHATE ALDOLASE"/>
    <property type="match status" value="1"/>
</dbReference>
<accession>I7M007</accession>
<dbReference type="PROSITE" id="PS00158">
    <property type="entry name" value="ALDOLASE_CLASS_I"/>
    <property type="match status" value="1"/>
</dbReference>
<keyword evidence="5 8" id="KW-0324">Glycolysis</keyword>
<proteinExistence type="inferred from homology"/>
<comment type="similarity">
    <text evidence="3 8">Belongs to the class I fructose-bisphosphate aldolase family.</text>
</comment>
<evidence type="ECO:0000256" key="7">
    <source>
        <dbReference type="ARBA" id="ARBA00023270"/>
    </source>
</evidence>
<sequence>MTDFRKELAETASKLATPGKGILAADESTGTIGKKFASINVENTEENRRAYRELLFTTEHLENYISGVILYSETAKQSAKCGTKFIELLKKKGIVSGIKVDQGLKVLPGTNDETATMGLDTLDAMAKEYYGLGCRFAKWRAVLKISTTDGCPSEQAIQENAWGLARYGTICQANGLVPIIEPEILIDGPHSIEVSQKVTERVLASVVKALQENNIFWEGCLLKPNMVTPGSTSGVKATASEIAIRTVTALSRTIPPALVGVFFLSGGQSEEEASVNLNAMNRLEGIRRPWFLSFSYGRALQNTAVKTWAGKAENLAAAQAALLVRAKANGEAQLGKYQGTDDQSAKESLFVDNYKY</sequence>
<keyword evidence="11" id="KW-1185">Reference proteome</keyword>
<dbReference type="OMA" id="WRAVITI"/>
<evidence type="ECO:0000256" key="3">
    <source>
        <dbReference type="ARBA" id="ARBA00010387"/>
    </source>
</evidence>
<dbReference type="AlphaFoldDB" id="I7M007"/>
<comment type="catalytic activity">
    <reaction evidence="1 8">
        <text>beta-D-fructose 1,6-bisphosphate = D-glyceraldehyde 3-phosphate + dihydroxyacetone phosphate</text>
        <dbReference type="Rhea" id="RHEA:14729"/>
        <dbReference type="ChEBI" id="CHEBI:32966"/>
        <dbReference type="ChEBI" id="CHEBI:57642"/>
        <dbReference type="ChEBI" id="CHEBI:59776"/>
        <dbReference type="EC" id="4.1.2.13"/>
    </reaction>
</comment>
<name>I7M007_TETTS</name>
<dbReference type="RefSeq" id="XP_001032921.1">
    <property type="nucleotide sequence ID" value="XM_001032921.3"/>
</dbReference>